<reference evidence="1 2" key="1">
    <citation type="journal article" date="2013" name="Genome Announc.">
        <title>Genome Sequence of Moraxella macacae 0408225, a Novel Bacterial Species Isolated from a Cynomolgus Macaque with Epistaxis.</title>
        <authorList>
            <person name="Ladner J.T."/>
            <person name="Whitehouse C.A."/>
            <person name="Koroleva G.I."/>
            <person name="Palacios G.F."/>
        </authorList>
    </citation>
    <scope>NUCLEOTIDE SEQUENCE [LARGE SCALE GENOMIC DNA]</scope>
    <source>
        <strain evidence="1 2">0408225</strain>
    </source>
</reference>
<dbReference type="STRING" id="1230338.MOMA_03490"/>
<evidence type="ECO:0000313" key="1">
    <source>
        <dbReference type="EMBL" id="ELA09434.1"/>
    </source>
</evidence>
<comment type="caution">
    <text evidence="1">The sequence shown here is derived from an EMBL/GenBank/DDBJ whole genome shotgun (WGS) entry which is preliminary data.</text>
</comment>
<dbReference type="EMBL" id="ANIN01000001">
    <property type="protein sequence ID" value="ELA09434.1"/>
    <property type="molecule type" value="Genomic_DNA"/>
</dbReference>
<dbReference type="AlphaFoldDB" id="L2F8N7"/>
<sequence>MTNSQNVGIYHLTKPIFRVKTLKILPNIIKIQLILQTNQTKYPTYYFVEKQPHQKHTQTTKSQTPNWHLAFSEIH</sequence>
<accession>L2F8N7</accession>
<organism evidence="1 2">
    <name type="scientific">Moraxella macacae 0408225</name>
    <dbReference type="NCBI Taxonomy" id="1230338"/>
    <lineage>
        <taxon>Bacteria</taxon>
        <taxon>Pseudomonadati</taxon>
        <taxon>Pseudomonadota</taxon>
        <taxon>Gammaproteobacteria</taxon>
        <taxon>Moraxellales</taxon>
        <taxon>Moraxellaceae</taxon>
        <taxon>Moraxella</taxon>
    </lineage>
</organism>
<protein>
    <submittedName>
        <fullName evidence="1">Uncharacterized protein</fullName>
    </submittedName>
</protein>
<gene>
    <name evidence="1" type="ORF">MOMA_03490</name>
</gene>
<dbReference type="Proteomes" id="UP000023795">
    <property type="component" value="Unassembled WGS sequence"/>
</dbReference>
<evidence type="ECO:0000313" key="2">
    <source>
        <dbReference type="Proteomes" id="UP000023795"/>
    </source>
</evidence>
<keyword evidence="2" id="KW-1185">Reference proteome</keyword>
<dbReference type="PATRIC" id="fig|1230338.3.peg.756"/>
<name>L2F8N7_9GAMM</name>
<proteinExistence type="predicted"/>